<dbReference type="AlphaFoldDB" id="A0A6A6E4H4"/>
<dbReference type="OrthoDB" id="3783539at2759"/>
<evidence type="ECO:0000313" key="2">
    <source>
        <dbReference type="Proteomes" id="UP000800200"/>
    </source>
</evidence>
<proteinExistence type="predicted"/>
<keyword evidence="2" id="KW-1185">Reference proteome</keyword>
<sequence length="138" mass="15914">MPVTKVYEGRYIEPEKLKALLTSLFGADWNASSSMGRWIISAPRALTQVCLRSFSFFFFAPSKVLSCRQSTIHVQSRSCLTHVLTSHCNWLGFYCGAEPKRFWGWLRRLMLSMRNDYRSDSPVLDRPLTGHSSHILHM</sequence>
<gene>
    <name evidence="1" type="ORF">K469DRAFT_738864</name>
</gene>
<dbReference type="EMBL" id="ML994633">
    <property type="protein sequence ID" value="KAF2185418.1"/>
    <property type="molecule type" value="Genomic_DNA"/>
</dbReference>
<protein>
    <submittedName>
        <fullName evidence="1">Uncharacterized protein</fullName>
    </submittedName>
</protein>
<accession>A0A6A6E4H4</accession>
<evidence type="ECO:0000313" key="1">
    <source>
        <dbReference type="EMBL" id="KAF2185418.1"/>
    </source>
</evidence>
<organism evidence="1 2">
    <name type="scientific">Zopfia rhizophila CBS 207.26</name>
    <dbReference type="NCBI Taxonomy" id="1314779"/>
    <lineage>
        <taxon>Eukaryota</taxon>
        <taxon>Fungi</taxon>
        <taxon>Dikarya</taxon>
        <taxon>Ascomycota</taxon>
        <taxon>Pezizomycotina</taxon>
        <taxon>Dothideomycetes</taxon>
        <taxon>Dothideomycetes incertae sedis</taxon>
        <taxon>Zopfiaceae</taxon>
        <taxon>Zopfia</taxon>
    </lineage>
</organism>
<dbReference type="Proteomes" id="UP000800200">
    <property type="component" value="Unassembled WGS sequence"/>
</dbReference>
<name>A0A6A6E4H4_9PEZI</name>
<reference evidence="1" key="1">
    <citation type="journal article" date="2020" name="Stud. Mycol.">
        <title>101 Dothideomycetes genomes: a test case for predicting lifestyles and emergence of pathogens.</title>
        <authorList>
            <person name="Haridas S."/>
            <person name="Albert R."/>
            <person name="Binder M."/>
            <person name="Bloem J."/>
            <person name="Labutti K."/>
            <person name="Salamov A."/>
            <person name="Andreopoulos B."/>
            <person name="Baker S."/>
            <person name="Barry K."/>
            <person name="Bills G."/>
            <person name="Bluhm B."/>
            <person name="Cannon C."/>
            <person name="Castanera R."/>
            <person name="Culley D."/>
            <person name="Daum C."/>
            <person name="Ezra D."/>
            <person name="Gonzalez J."/>
            <person name="Henrissat B."/>
            <person name="Kuo A."/>
            <person name="Liang C."/>
            <person name="Lipzen A."/>
            <person name="Lutzoni F."/>
            <person name="Magnuson J."/>
            <person name="Mondo S."/>
            <person name="Nolan M."/>
            <person name="Ohm R."/>
            <person name="Pangilinan J."/>
            <person name="Park H.-J."/>
            <person name="Ramirez L."/>
            <person name="Alfaro M."/>
            <person name="Sun H."/>
            <person name="Tritt A."/>
            <person name="Yoshinaga Y."/>
            <person name="Zwiers L.-H."/>
            <person name="Turgeon B."/>
            <person name="Goodwin S."/>
            <person name="Spatafora J."/>
            <person name="Crous P."/>
            <person name="Grigoriev I."/>
        </authorList>
    </citation>
    <scope>NUCLEOTIDE SEQUENCE</scope>
    <source>
        <strain evidence="1">CBS 207.26</strain>
    </source>
</reference>